<proteinExistence type="predicted"/>
<accession>A0A383V7H0</accession>
<dbReference type="EMBL" id="FNXT01000153">
    <property type="protein sequence ID" value="SZX61538.1"/>
    <property type="molecule type" value="Genomic_DNA"/>
</dbReference>
<dbReference type="AlphaFoldDB" id="A0A383V7H0"/>
<evidence type="ECO:0000313" key="1">
    <source>
        <dbReference type="EMBL" id="SZX61538.1"/>
    </source>
</evidence>
<organism evidence="1 2">
    <name type="scientific">Tetradesmus obliquus</name>
    <name type="common">Green alga</name>
    <name type="synonym">Acutodesmus obliquus</name>
    <dbReference type="NCBI Taxonomy" id="3088"/>
    <lineage>
        <taxon>Eukaryota</taxon>
        <taxon>Viridiplantae</taxon>
        <taxon>Chlorophyta</taxon>
        <taxon>core chlorophytes</taxon>
        <taxon>Chlorophyceae</taxon>
        <taxon>CS clade</taxon>
        <taxon>Sphaeropleales</taxon>
        <taxon>Scenedesmaceae</taxon>
        <taxon>Tetradesmus</taxon>
    </lineage>
</organism>
<reference evidence="1 2" key="1">
    <citation type="submission" date="2016-10" db="EMBL/GenBank/DDBJ databases">
        <authorList>
            <person name="Cai Z."/>
        </authorList>
    </citation>
    <scope>NUCLEOTIDE SEQUENCE [LARGE SCALE GENOMIC DNA]</scope>
</reference>
<dbReference type="Proteomes" id="UP000256970">
    <property type="component" value="Unassembled WGS sequence"/>
</dbReference>
<name>A0A383V7H0_TETOB</name>
<sequence length="188" mass="20533">MALVKLGHEDSIKDGERIVKECWERCVVAIRQGQGSFHCFELPDSSFAEADTDKLRVIPGCKTLQTYRDSDGMLWVNLPNQHKPQVDKSYKVPGEEGWGLGNAVTGADVPPPLVPFAGRDCKAMPPSPAKPFSIPASPAKPSPFKERVDAATEAVVQKNWNQRQAKMGEFFAPKKKTVATAGTVEADI</sequence>
<evidence type="ECO:0000313" key="2">
    <source>
        <dbReference type="Proteomes" id="UP000256970"/>
    </source>
</evidence>
<protein>
    <submittedName>
        <fullName evidence="1">Uncharacterized protein</fullName>
    </submittedName>
</protein>
<keyword evidence="2" id="KW-1185">Reference proteome</keyword>
<gene>
    <name evidence="1" type="ORF">BQ4739_LOCUS2052</name>
</gene>